<gene>
    <name evidence="1" type="ORF">ATORI0001_0158</name>
</gene>
<dbReference type="Proteomes" id="UP000004070">
    <property type="component" value="Unassembled WGS sequence"/>
</dbReference>
<dbReference type="AlphaFoldDB" id="B9CNV8"/>
<sequence>MSTGLRREVRADVRHMPKVCPALTGRLQRASKSDFMS</sequence>
<evidence type="ECO:0000313" key="2">
    <source>
        <dbReference type="Proteomes" id="UP000004070"/>
    </source>
</evidence>
<proteinExistence type="predicted"/>
<protein>
    <submittedName>
        <fullName evidence="1">Uncharacterized protein</fullName>
    </submittedName>
</protein>
<organism evidence="1 2">
    <name type="scientific">Lancefieldella rimae (strain ATCC 49626 / DSM 7090 / CCUG 31168 / NBRC 15546 / VPI D140H-11A)</name>
    <name type="common">Atopobium rimae</name>
    <dbReference type="NCBI Taxonomy" id="553184"/>
    <lineage>
        <taxon>Bacteria</taxon>
        <taxon>Bacillati</taxon>
        <taxon>Actinomycetota</taxon>
        <taxon>Coriobacteriia</taxon>
        <taxon>Coriobacteriales</taxon>
        <taxon>Atopobiaceae</taxon>
        <taxon>Lancefieldella</taxon>
    </lineage>
</organism>
<dbReference type="EMBL" id="ACFE01000004">
    <property type="protein sequence ID" value="EEE16832.1"/>
    <property type="molecule type" value="Genomic_DNA"/>
</dbReference>
<comment type="caution">
    <text evidence="1">The sequence shown here is derived from an EMBL/GenBank/DDBJ whole genome shotgun (WGS) entry which is preliminary data.</text>
</comment>
<evidence type="ECO:0000313" key="1">
    <source>
        <dbReference type="EMBL" id="EEE16832.1"/>
    </source>
</evidence>
<accession>B9CNV8</accession>
<name>B9CNV8_LANR4</name>
<reference evidence="1 2" key="1">
    <citation type="submission" date="2009-01" db="EMBL/GenBank/DDBJ databases">
        <authorList>
            <person name="Madupu R."/>
            <person name="Sebastian Y."/>
            <person name="Durkin A.S."/>
            <person name="Torralba M."/>
            <person name="Methe B."/>
            <person name="Sutton G.G."/>
            <person name="Strausberg R.L."/>
            <person name="Nelson K.E."/>
        </authorList>
    </citation>
    <scope>NUCLEOTIDE SEQUENCE [LARGE SCALE GENOMIC DNA]</scope>
    <source>
        <strain evidence="1 2">ATCC 49626</strain>
    </source>
</reference>